<dbReference type="Proteomes" id="UP001151518">
    <property type="component" value="Unassembled WGS sequence"/>
</dbReference>
<dbReference type="OrthoDB" id="5511896at2759"/>
<proteinExistence type="predicted"/>
<sequence>MPKYSTFQALPLHIMDDIGFYLLGSYQYQLDWPKPNDDYYRILSTLYNISSTWRELARGYLYRVVKLQSNESNVYCWKFSCQPESCTSYCAKDPNSYARKAYILINMSDLLLKRKGVRRIRLGWKTSHLFSSVRRVLIDFQDDTEELACGKVEATDDVLFEVVNGVLKNMPNAQDIRIGSKSYTVINKIGEAPPDFDEPVYEQMDGSNSVYSDQACIACCMDRTLSVVIPNVKKLGVGVGCMWLIKDMSYMRNGTGLTSLVYAGDTRVALFRPLVTKSAATLISLEIKNCFQNIIADIVLDKSGVIIYPQLRRLQLLFVDVRDKVSKLTIDKSIVPFPLLKHIDFYSPMFVEDNTMFRGAGALSYLRVTVDHETLKLAGEGKLYKVGHYKEFVRLTVLLAYGMYFDPELELYERYIFDLVSLATRVLVISGLRSSQSFISAIPKYPQMTNLQLLDMHDVKMTLADIISLLGLLPKLTKIFCDLQDLGDEINSIGHKSLPKRLYSKYYPLSRWFRCLGVSTHSCYIPHKTLAISALLLAILCPRFTGVDWISHCYMDFYDGYDNSEPDDMFNHLESDDEFNSADSDSKTRYYREMVKAIKTKSFSEYAEQTRHLLKRKQL</sequence>
<accession>A0A9W8G4N1</accession>
<gene>
    <name evidence="1" type="ORF">GGI25_004967</name>
</gene>
<comment type="caution">
    <text evidence="1">The sequence shown here is derived from an EMBL/GenBank/DDBJ whole genome shotgun (WGS) entry which is preliminary data.</text>
</comment>
<evidence type="ECO:0000313" key="2">
    <source>
        <dbReference type="Proteomes" id="UP001151518"/>
    </source>
</evidence>
<dbReference type="EMBL" id="JANBTW010000077">
    <property type="protein sequence ID" value="KAJ2672772.1"/>
    <property type="molecule type" value="Genomic_DNA"/>
</dbReference>
<reference evidence="1" key="1">
    <citation type="submission" date="2022-07" db="EMBL/GenBank/DDBJ databases">
        <title>Phylogenomic reconstructions and comparative analyses of Kickxellomycotina fungi.</title>
        <authorList>
            <person name="Reynolds N.K."/>
            <person name="Stajich J.E."/>
            <person name="Barry K."/>
            <person name="Grigoriev I.V."/>
            <person name="Crous P."/>
            <person name="Smith M.E."/>
        </authorList>
    </citation>
    <scope>NUCLEOTIDE SEQUENCE</scope>
    <source>
        <strain evidence="1">NRRL 3115</strain>
    </source>
</reference>
<organism evidence="1 2">
    <name type="scientific">Coemansia spiralis</name>
    <dbReference type="NCBI Taxonomy" id="417178"/>
    <lineage>
        <taxon>Eukaryota</taxon>
        <taxon>Fungi</taxon>
        <taxon>Fungi incertae sedis</taxon>
        <taxon>Zoopagomycota</taxon>
        <taxon>Kickxellomycotina</taxon>
        <taxon>Kickxellomycetes</taxon>
        <taxon>Kickxellales</taxon>
        <taxon>Kickxellaceae</taxon>
        <taxon>Coemansia</taxon>
    </lineage>
</organism>
<evidence type="ECO:0000313" key="1">
    <source>
        <dbReference type="EMBL" id="KAJ2672772.1"/>
    </source>
</evidence>
<name>A0A9W8G4N1_9FUNG</name>
<dbReference type="AlphaFoldDB" id="A0A9W8G4N1"/>
<dbReference type="SUPFAM" id="SSF52047">
    <property type="entry name" value="RNI-like"/>
    <property type="match status" value="1"/>
</dbReference>
<protein>
    <submittedName>
        <fullName evidence="1">Uncharacterized protein</fullName>
    </submittedName>
</protein>